<gene>
    <name evidence="2" type="ORF">METZ01_LOCUS230831</name>
</gene>
<evidence type="ECO:0000256" key="1">
    <source>
        <dbReference type="SAM" id="MobiDB-lite"/>
    </source>
</evidence>
<organism evidence="2">
    <name type="scientific">marine metagenome</name>
    <dbReference type="NCBI Taxonomy" id="408172"/>
    <lineage>
        <taxon>unclassified sequences</taxon>
        <taxon>metagenomes</taxon>
        <taxon>ecological metagenomes</taxon>
    </lineage>
</organism>
<name>A0A382GTG4_9ZZZZ</name>
<feature type="non-terminal residue" evidence="2">
    <location>
        <position position="1"/>
    </location>
</feature>
<dbReference type="EMBL" id="UINC01057138">
    <property type="protein sequence ID" value="SVB77977.1"/>
    <property type="molecule type" value="Genomic_DNA"/>
</dbReference>
<feature type="non-terminal residue" evidence="2">
    <location>
        <position position="43"/>
    </location>
</feature>
<accession>A0A382GTG4</accession>
<dbReference type="AlphaFoldDB" id="A0A382GTG4"/>
<sequence>CGRGLPDGKLATAQLRAQVRTVRGMGRHRRTRRHYQTSKNRQM</sequence>
<proteinExistence type="predicted"/>
<feature type="region of interest" description="Disordered" evidence="1">
    <location>
        <begin position="24"/>
        <end position="43"/>
    </location>
</feature>
<protein>
    <submittedName>
        <fullName evidence="2">Uncharacterized protein</fullName>
    </submittedName>
</protein>
<feature type="compositionally biased region" description="Basic residues" evidence="1">
    <location>
        <begin position="25"/>
        <end position="43"/>
    </location>
</feature>
<evidence type="ECO:0000313" key="2">
    <source>
        <dbReference type="EMBL" id="SVB77977.1"/>
    </source>
</evidence>
<reference evidence="2" key="1">
    <citation type="submission" date="2018-05" db="EMBL/GenBank/DDBJ databases">
        <authorList>
            <person name="Lanie J.A."/>
            <person name="Ng W.-L."/>
            <person name="Kazmierczak K.M."/>
            <person name="Andrzejewski T.M."/>
            <person name="Davidsen T.M."/>
            <person name="Wayne K.J."/>
            <person name="Tettelin H."/>
            <person name="Glass J.I."/>
            <person name="Rusch D."/>
            <person name="Podicherti R."/>
            <person name="Tsui H.-C.T."/>
            <person name="Winkler M.E."/>
        </authorList>
    </citation>
    <scope>NUCLEOTIDE SEQUENCE</scope>
</reference>